<dbReference type="EMBL" id="MCFH01000003">
    <property type="protein sequence ID" value="ORX59368.1"/>
    <property type="molecule type" value="Genomic_DNA"/>
</dbReference>
<dbReference type="AlphaFoldDB" id="A0A1Y1VLM4"/>
<gene>
    <name evidence="3" type="ORF">BCR36DRAFT_92250</name>
</gene>
<accession>A0A1Y1VLM4</accession>
<evidence type="ECO:0000259" key="2">
    <source>
        <dbReference type="Pfam" id="PF25043"/>
    </source>
</evidence>
<dbReference type="Pfam" id="PF25043">
    <property type="entry name" value="DUF7788"/>
    <property type="match status" value="1"/>
</dbReference>
<name>A0A1Y1VLM4_9FUNG</name>
<comment type="caution">
    <text evidence="3">The sequence shown here is derived from an EMBL/GenBank/DDBJ whole genome shotgun (WGS) entry which is preliminary data.</text>
</comment>
<evidence type="ECO:0000313" key="3">
    <source>
        <dbReference type="EMBL" id="ORX59368.1"/>
    </source>
</evidence>
<dbReference type="InterPro" id="IPR058580">
    <property type="entry name" value="DUF2828"/>
</dbReference>
<dbReference type="PANTHER" id="PTHR31373:SF27">
    <property type="entry name" value="TROVE DOMAIN-CONTAINING PROTEIN"/>
    <property type="match status" value="1"/>
</dbReference>
<reference evidence="3 4" key="2">
    <citation type="submission" date="2016-08" db="EMBL/GenBank/DDBJ databases">
        <title>Pervasive Adenine N6-methylation of Active Genes in Fungi.</title>
        <authorList>
            <consortium name="DOE Joint Genome Institute"/>
            <person name="Mondo S.J."/>
            <person name="Dannebaum R.O."/>
            <person name="Kuo R.C."/>
            <person name="Labutti K."/>
            <person name="Haridas S."/>
            <person name="Kuo A."/>
            <person name="Salamov A."/>
            <person name="Ahrendt S.R."/>
            <person name="Lipzen A."/>
            <person name="Sullivan W."/>
            <person name="Andreopoulos W.B."/>
            <person name="Clum A."/>
            <person name="Lindquist E."/>
            <person name="Daum C."/>
            <person name="Ramamoorthy G.K."/>
            <person name="Gryganskyi A."/>
            <person name="Culley D."/>
            <person name="Magnuson J.K."/>
            <person name="James T.Y."/>
            <person name="O'Malley M.A."/>
            <person name="Stajich J.E."/>
            <person name="Spatafora J.W."/>
            <person name="Visel A."/>
            <person name="Grigoriev I.V."/>
        </authorList>
    </citation>
    <scope>NUCLEOTIDE SEQUENCE [LARGE SCALE GENOMIC DNA]</scope>
    <source>
        <strain evidence="4">finn</strain>
    </source>
</reference>
<dbReference type="InterPro" id="IPR011205">
    <property type="entry name" value="UCP015417_vWA"/>
</dbReference>
<reference evidence="3 4" key="1">
    <citation type="submission" date="2016-08" db="EMBL/GenBank/DDBJ databases">
        <title>Genomes of anaerobic fungi encode conserved fungal cellulosomes for biomass hydrolysis.</title>
        <authorList>
            <consortium name="DOE Joint Genome Institute"/>
            <person name="Haitjema C.H."/>
            <person name="Gilmore S.P."/>
            <person name="Henske J.K."/>
            <person name="Solomon K.V."/>
            <person name="De Groot R."/>
            <person name="Kuo A."/>
            <person name="Mondo S.J."/>
            <person name="Salamov A.A."/>
            <person name="Labutti K."/>
            <person name="Zhao Z."/>
            <person name="Chiniquy J."/>
            <person name="Barry K."/>
            <person name="Brewer H.M."/>
            <person name="Purvine S.O."/>
            <person name="Wright A.T."/>
            <person name="Boxma B."/>
            <person name="Van Alen T."/>
            <person name="Hackstein J.H."/>
            <person name="Baker S.E."/>
            <person name="Grigoriev I.V."/>
            <person name="O'Malley M.A."/>
        </authorList>
    </citation>
    <scope>NUCLEOTIDE SEQUENCE [LARGE SCALE GENOMIC DNA]</scope>
    <source>
        <strain evidence="4">finn</strain>
    </source>
</reference>
<dbReference type="Gene3D" id="3.40.50.410">
    <property type="entry name" value="von Willebrand factor, type A domain"/>
    <property type="match status" value="1"/>
</dbReference>
<organism evidence="3 4">
    <name type="scientific">Piromyces finnis</name>
    <dbReference type="NCBI Taxonomy" id="1754191"/>
    <lineage>
        <taxon>Eukaryota</taxon>
        <taxon>Fungi</taxon>
        <taxon>Fungi incertae sedis</taxon>
        <taxon>Chytridiomycota</taxon>
        <taxon>Chytridiomycota incertae sedis</taxon>
        <taxon>Neocallimastigomycetes</taxon>
        <taxon>Neocallimastigales</taxon>
        <taxon>Neocallimastigaceae</taxon>
        <taxon>Piromyces</taxon>
    </lineage>
</organism>
<feature type="domain" description="DUF7788" evidence="2">
    <location>
        <begin position="328"/>
        <end position="522"/>
    </location>
</feature>
<keyword evidence="4" id="KW-1185">Reference proteome</keyword>
<dbReference type="Proteomes" id="UP000193719">
    <property type="component" value="Unassembled WGS sequence"/>
</dbReference>
<dbReference type="PANTHER" id="PTHR31373">
    <property type="entry name" value="OS06G0652100 PROTEIN"/>
    <property type="match status" value="1"/>
</dbReference>
<sequence length="561" mass="65594">MTTNNNNNNNSVTINDTIIQTMETTSSTAAAAATTTTTTTTAKGKELITMNYSILSMRKMKESTIQEHFSKVYQENRIHAMKWLFYIRDCRKRNGQGKEGERRLFRSCFNYVIKEHLEVAKIVLPLIPDYGRWDDILSFMQSPLEDDVVALIKNQLEKDKRNMKMNNRKNAISLCAKWMPSVNTSSKETKKLAHQLIQKLKMTERQYRKTLSTLRSYLKIVEVDLSAKKWNNIDYSIVPFKANFKYQKAFLKHDEERRIAYLTKIKEEEEEEKVAEKMFKLLPHEIVHEYQTNTTDSKVKRNNRLELLWKNLFHKEEMDGNNGNGYTICITDNSQRMLKDKVSKAITCMEIAHAFTLYFSERFSGPHFKNHYITFNSNPHFIDLKTCTNLKEKLEFLHSYQFEENCNLEEVYHLILKHAMDHHLGREELPSTLLLLSNNIFDQKISIGNKSEKPTKAFFETMKIKFEAMGYTLPKLIVWNLQGDESNTTTTPTIPIIENDMGISYINGFTSEISNMILSNTFDVYDHLLKQLNTKRYQAIEDALIKEILLTKHPSHPKSFF</sequence>
<dbReference type="InterPro" id="IPR056690">
    <property type="entry name" value="DUF7788"/>
</dbReference>
<protein>
    <submittedName>
        <fullName evidence="3">Uncharacterized protein</fullName>
    </submittedName>
</protein>
<feature type="domain" description="DUF2828" evidence="1">
    <location>
        <begin position="195"/>
        <end position="313"/>
    </location>
</feature>
<evidence type="ECO:0000313" key="4">
    <source>
        <dbReference type="Proteomes" id="UP000193719"/>
    </source>
</evidence>
<dbReference type="Pfam" id="PF11443">
    <property type="entry name" value="DUF2828"/>
    <property type="match status" value="1"/>
</dbReference>
<evidence type="ECO:0000259" key="1">
    <source>
        <dbReference type="Pfam" id="PF11443"/>
    </source>
</evidence>
<proteinExistence type="predicted"/>
<dbReference type="InterPro" id="IPR036465">
    <property type="entry name" value="vWFA_dom_sf"/>
</dbReference>
<dbReference type="OrthoDB" id="2125018at2759"/>